<dbReference type="RefSeq" id="WP_210323792.1">
    <property type="nucleotide sequence ID" value="NZ_JACXWY010000055.1"/>
</dbReference>
<accession>A0A927EEU5</accession>
<evidence type="ECO:0000313" key="4">
    <source>
        <dbReference type="Proteomes" id="UP000619295"/>
    </source>
</evidence>
<dbReference type="AlphaFoldDB" id="A0A927EEU5"/>
<evidence type="ECO:0000256" key="1">
    <source>
        <dbReference type="SAM" id="Coils"/>
    </source>
</evidence>
<evidence type="ECO:0000256" key="2">
    <source>
        <dbReference type="SAM" id="MobiDB-lite"/>
    </source>
</evidence>
<dbReference type="Proteomes" id="UP000619295">
    <property type="component" value="Unassembled WGS sequence"/>
</dbReference>
<feature type="non-terminal residue" evidence="3">
    <location>
        <position position="1"/>
    </location>
</feature>
<dbReference type="EMBL" id="JACXWY010000055">
    <property type="protein sequence ID" value="MBD3849630.1"/>
    <property type="molecule type" value="Genomic_DNA"/>
</dbReference>
<keyword evidence="4" id="KW-1185">Reference proteome</keyword>
<reference evidence="3" key="1">
    <citation type="submission" date="2020-09" db="EMBL/GenBank/DDBJ databases">
        <title>Bosea spartocytisi sp. nov. a root nodule endophyte of Spartocytisus supranubius in the high mountain ecosystem fo the Teide National Park (Canary Islands, Spain).</title>
        <authorList>
            <person name="Pulido-Suarez L."/>
            <person name="Peix A."/>
            <person name="Igual J.M."/>
            <person name="Socas-Perez N."/>
            <person name="Velazquez E."/>
            <person name="Flores-Felix J.D."/>
            <person name="Leon-Barrios M."/>
        </authorList>
    </citation>
    <scope>NUCLEOTIDE SEQUENCE</scope>
    <source>
        <strain evidence="3">SSUT16</strain>
    </source>
</reference>
<keyword evidence="1" id="KW-0175">Coiled coil</keyword>
<gene>
    <name evidence="3" type="ORF">IED13_28400</name>
</gene>
<protein>
    <submittedName>
        <fullName evidence="3">Uncharacterized protein</fullName>
    </submittedName>
</protein>
<feature type="region of interest" description="Disordered" evidence="2">
    <location>
        <begin position="1"/>
        <end position="23"/>
    </location>
</feature>
<feature type="coiled-coil region" evidence="1">
    <location>
        <begin position="39"/>
        <end position="66"/>
    </location>
</feature>
<evidence type="ECO:0000313" key="3">
    <source>
        <dbReference type="EMBL" id="MBD3849630.1"/>
    </source>
</evidence>
<name>A0A927EEU5_9HYPH</name>
<comment type="caution">
    <text evidence="3">The sequence shown here is derived from an EMBL/GenBank/DDBJ whole genome shotgun (WGS) entry which is preliminary data.</text>
</comment>
<organism evidence="3 4">
    <name type="scientific">Bosea spartocytisi</name>
    <dbReference type="NCBI Taxonomy" id="2773451"/>
    <lineage>
        <taxon>Bacteria</taxon>
        <taxon>Pseudomonadati</taxon>
        <taxon>Pseudomonadota</taxon>
        <taxon>Alphaproteobacteria</taxon>
        <taxon>Hyphomicrobiales</taxon>
        <taxon>Boseaceae</taxon>
        <taxon>Bosea</taxon>
    </lineage>
</organism>
<proteinExistence type="predicted"/>
<sequence>EDAQQSAAREAREAAAAAEAARSIAEHPARIVPESLIQTDALAKLRAEQEKVVRELEAEKASQSIKGQKMR</sequence>